<evidence type="ECO:0000259" key="3">
    <source>
        <dbReference type="Pfam" id="PF01814"/>
    </source>
</evidence>
<accession>A0ABS5UCI5</accession>
<protein>
    <submittedName>
        <fullName evidence="4">Hemerythrin domain-containing protein</fullName>
    </submittedName>
</protein>
<evidence type="ECO:0000256" key="2">
    <source>
        <dbReference type="SAM" id="MobiDB-lite"/>
    </source>
</evidence>
<name>A0ABS5UCI5_9BACT</name>
<comment type="caution">
    <text evidence="4">The sequence shown here is derived from an EMBL/GenBank/DDBJ whole genome shotgun (WGS) entry which is preliminary data.</text>
</comment>
<evidence type="ECO:0000256" key="1">
    <source>
        <dbReference type="SAM" id="Coils"/>
    </source>
</evidence>
<reference evidence="4 5" key="1">
    <citation type="submission" date="2021-05" db="EMBL/GenBank/DDBJ databases">
        <title>The draft genome of Geobacter chapellei DSM 13688.</title>
        <authorList>
            <person name="Xu Z."/>
            <person name="Masuda Y."/>
            <person name="Itoh H."/>
            <person name="Senoo K."/>
        </authorList>
    </citation>
    <scope>NUCLEOTIDE SEQUENCE [LARGE SCALE GENOMIC DNA]</scope>
    <source>
        <strain evidence="4 5">DSM 13688</strain>
    </source>
</reference>
<keyword evidence="1" id="KW-0175">Coiled coil</keyword>
<evidence type="ECO:0000313" key="4">
    <source>
        <dbReference type="EMBL" id="MBT1073428.1"/>
    </source>
</evidence>
<gene>
    <name evidence="4" type="ORF">KJB30_16675</name>
</gene>
<dbReference type="InterPro" id="IPR012312">
    <property type="entry name" value="Hemerythrin-like"/>
</dbReference>
<dbReference type="RefSeq" id="WP_214301454.1">
    <property type="nucleotide sequence ID" value="NZ_JAHDYS010000021.1"/>
</dbReference>
<dbReference type="PANTHER" id="PTHR35585:SF1">
    <property type="entry name" value="HHE DOMAIN PROTEIN (AFU_ORTHOLOGUE AFUA_4G00730)"/>
    <property type="match status" value="1"/>
</dbReference>
<feature type="domain" description="Hemerythrin-like" evidence="3">
    <location>
        <begin position="15"/>
        <end position="127"/>
    </location>
</feature>
<dbReference type="Proteomes" id="UP000784128">
    <property type="component" value="Unassembled WGS sequence"/>
</dbReference>
<dbReference type="PANTHER" id="PTHR35585">
    <property type="entry name" value="HHE DOMAIN PROTEIN (AFU_ORTHOLOGUE AFUA_4G00730)"/>
    <property type="match status" value="1"/>
</dbReference>
<evidence type="ECO:0000313" key="5">
    <source>
        <dbReference type="Proteomes" id="UP000784128"/>
    </source>
</evidence>
<dbReference type="EMBL" id="JAHDYS010000021">
    <property type="protein sequence ID" value="MBT1073428.1"/>
    <property type="molecule type" value="Genomic_DNA"/>
</dbReference>
<dbReference type="Pfam" id="PF01814">
    <property type="entry name" value="Hemerythrin"/>
    <property type="match status" value="1"/>
</dbReference>
<keyword evidence="5" id="KW-1185">Reference proteome</keyword>
<organism evidence="4 5">
    <name type="scientific">Pelotalea chapellei</name>
    <dbReference type="NCBI Taxonomy" id="44671"/>
    <lineage>
        <taxon>Bacteria</taxon>
        <taxon>Pseudomonadati</taxon>
        <taxon>Thermodesulfobacteriota</taxon>
        <taxon>Desulfuromonadia</taxon>
        <taxon>Geobacterales</taxon>
        <taxon>Geobacteraceae</taxon>
        <taxon>Pelotalea</taxon>
    </lineage>
</organism>
<proteinExistence type="predicted"/>
<dbReference type="Gene3D" id="1.20.120.520">
    <property type="entry name" value="nmb1532 protein domain like"/>
    <property type="match status" value="1"/>
</dbReference>
<feature type="region of interest" description="Disordered" evidence="2">
    <location>
        <begin position="146"/>
        <end position="177"/>
    </location>
</feature>
<dbReference type="CDD" id="cd12108">
    <property type="entry name" value="Hr-like"/>
    <property type="match status" value="1"/>
</dbReference>
<feature type="coiled-coil region" evidence="1">
    <location>
        <begin position="66"/>
        <end position="99"/>
    </location>
</feature>
<sequence length="177" mass="20722">MAQQSSNLQSSKQLFDLLKSDHRQAEKLMKQIESASYEKREALFAILKQELTLHMQMEEKEFYPKLQKIAEMSDQVEDALQEHKEAREYLAELEDLDQDEDEWLSSFQDMQEGIQHHVEDEEQEIFPDCKKFLSEEQLGEIAQKCIQMKEKSQKPSSRTASKGGLQRQTRKQPGARS</sequence>